<sequence>MVTGWAIMYIVAGVLALIGGALLLALTRPQSAGKVYAYRMIGIMALAGAASLAASAAALKAWSIAP</sequence>
<keyword evidence="1" id="KW-0812">Transmembrane</keyword>
<evidence type="ECO:0000313" key="3">
    <source>
        <dbReference type="Proteomes" id="UP000436801"/>
    </source>
</evidence>
<comment type="caution">
    <text evidence="2">The sequence shown here is derived from an EMBL/GenBank/DDBJ whole genome shotgun (WGS) entry which is preliminary data.</text>
</comment>
<dbReference type="AlphaFoldDB" id="A0A6N8LNH6"/>
<feature type="transmembrane region" description="Helical" evidence="1">
    <location>
        <begin position="38"/>
        <end position="59"/>
    </location>
</feature>
<reference evidence="2 3" key="1">
    <citation type="submission" date="2019-12" db="EMBL/GenBank/DDBJ databases">
        <authorList>
            <person name="Zheng J."/>
        </authorList>
    </citation>
    <scope>NUCLEOTIDE SEQUENCE [LARGE SCALE GENOMIC DNA]</scope>
    <source>
        <strain evidence="2 3">DSM 27347</strain>
    </source>
</reference>
<dbReference type="EMBL" id="WSUT01000005">
    <property type="protein sequence ID" value="MWC42465.1"/>
    <property type="molecule type" value="Genomic_DNA"/>
</dbReference>
<dbReference type="Proteomes" id="UP000436801">
    <property type="component" value="Unassembled WGS sequence"/>
</dbReference>
<evidence type="ECO:0000313" key="2">
    <source>
        <dbReference type="EMBL" id="MWC42465.1"/>
    </source>
</evidence>
<organism evidence="2 3">
    <name type="scientific">Sphingomonas carotinifaciens</name>
    <dbReference type="NCBI Taxonomy" id="1166323"/>
    <lineage>
        <taxon>Bacteria</taxon>
        <taxon>Pseudomonadati</taxon>
        <taxon>Pseudomonadota</taxon>
        <taxon>Alphaproteobacteria</taxon>
        <taxon>Sphingomonadales</taxon>
        <taxon>Sphingomonadaceae</taxon>
        <taxon>Sphingomonas</taxon>
    </lineage>
</organism>
<gene>
    <name evidence="2" type="ORF">GQR91_02175</name>
</gene>
<name>A0A6N8LNH6_9SPHN</name>
<protein>
    <submittedName>
        <fullName evidence="2">Uncharacterized protein</fullName>
    </submittedName>
</protein>
<keyword evidence="1" id="KW-0472">Membrane</keyword>
<accession>A0A6N8LNH6</accession>
<keyword evidence="1" id="KW-1133">Transmembrane helix</keyword>
<evidence type="ECO:0000256" key="1">
    <source>
        <dbReference type="SAM" id="Phobius"/>
    </source>
</evidence>
<feature type="transmembrane region" description="Helical" evidence="1">
    <location>
        <begin position="6"/>
        <end position="26"/>
    </location>
</feature>
<proteinExistence type="predicted"/>